<evidence type="ECO:0000256" key="2">
    <source>
        <dbReference type="ARBA" id="ARBA00023015"/>
    </source>
</evidence>
<keyword evidence="2" id="KW-0805">Transcription regulation</keyword>
<dbReference type="InterPro" id="IPR036388">
    <property type="entry name" value="WH-like_DNA-bd_sf"/>
</dbReference>
<comment type="similarity">
    <text evidence="1">Belongs to the LysR transcriptional regulatory family.</text>
</comment>
<accession>A0A0A1F680</accession>
<dbReference type="AlphaFoldDB" id="A0A0A1F680"/>
<sequence length="344" mass="38130">MQYLVAEIVVIPANPARLDVLLAIIHSGDNRTGSEEMQGRTLWELKVFCAVVDKHSFVTAARHLGISPSAATRSLQALEEQLGTQLLQRSHKLLSLTSAGEIYYDFARKMLAVQAQAEEEISGLQSDPKGWIRFSAPEICSRFFLPEQIGILTREFPDIRVDVLYTDAAIDPIQENLDFAIRGAYPVSSELIGYPLWQYDRILCASPRYLEQRGTPAEPEELSAHAMVLHTAPRILKDWYFKSASRTMRMRMQAEHRINSGSGLYEAVCAGVGIGRLASWVAQPAIEAGTLVQVCAAYRLVSSAGHSPEMHAVYGAKGLPRRAKMLLDALRAKAMRQGFKMSGQ</sequence>
<dbReference type="GO" id="GO:0003700">
    <property type="term" value="F:DNA-binding transcription factor activity"/>
    <property type="evidence" value="ECO:0007669"/>
    <property type="project" value="InterPro"/>
</dbReference>
<evidence type="ECO:0000256" key="4">
    <source>
        <dbReference type="ARBA" id="ARBA00023163"/>
    </source>
</evidence>
<dbReference type="InterPro" id="IPR058163">
    <property type="entry name" value="LysR-type_TF_proteobact-type"/>
</dbReference>
<dbReference type="SUPFAM" id="SSF53850">
    <property type="entry name" value="Periplasmic binding protein-like II"/>
    <property type="match status" value="1"/>
</dbReference>
<evidence type="ECO:0000256" key="3">
    <source>
        <dbReference type="ARBA" id="ARBA00023125"/>
    </source>
</evidence>
<dbReference type="InterPro" id="IPR000847">
    <property type="entry name" value="LysR_HTH_N"/>
</dbReference>
<keyword evidence="4" id="KW-0804">Transcription</keyword>
<dbReference type="KEGG" id="care:LT85_0034"/>
<dbReference type="Gene3D" id="1.10.10.10">
    <property type="entry name" value="Winged helix-like DNA-binding domain superfamily/Winged helix DNA-binding domain"/>
    <property type="match status" value="1"/>
</dbReference>
<reference evidence="7" key="1">
    <citation type="journal article" date="2014" name="Soil Biol. Biochem.">
        <title>Structure and function of bacterial communities in ageing soils: Insights from the Mendocino ecological staircase.</title>
        <authorList>
            <person name="Uroz S."/>
            <person name="Tech J.J."/>
            <person name="Sawaya N.A."/>
            <person name="Frey-Klett P."/>
            <person name="Leveau J.H.J."/>
        </authorList>
    </citation>
    <scope>NUCLEOTIDE SEQUENCE [LARGE SCALE GENOMIC DNA]</scope>
    <source>
        <strain evidence="7">Cal35</strain>
    </source>
</reference>
<feature type="domain" description="HTH lysR-type" evidence="5">
    <location>
        <begin position="45"/>
        <end position="97"/>
    </location>
</feature>
<dbReference type="Pfam" id="PF00126">
    <property type="entry name" value="HTH_1"/>
    <property type="match status" value="1"/>
</dbReference>
<dbReference type="RefSeq" id="WP_253273628.1">
    <property type="nucleotide sequence ID" value="NZ_CP009962.1"/>
</dbReference>
<dbReference type="PANTHER" id="PTHR30537:SF5">
    <property type="entry name" value="HTH-TYPE TRANSCRIPTIONAL ACTIVATOR TTDR-RELATED"/>
    <property type="match status" value="1"/>
</dbReference>
<proteinExistence type="inferred from homology"/>
<gene>
    <name evidence="6" type="ORF">LT85_0034</name>
</gene>
<dbReference type="FunFam" id="1.10.10.10:FF:000001">
    <property type="entry name" value="LysR family transcriptional regulator"/>
    <property type="match status" value="1"/>
</dbReference>
<protein>
    <submittedName>
        <fullName evidence="6">Transcriptional regulator</fullName>
    </submittedName>
</protein>
<keyword evidence="3" id="KW-0238">DNA-binding</keyword>
<dbReference type="STRING" id="279058.LT85_0034"/>
<organism evidence="6 7">
    <name type="scientific">Collimonas arenae</name>
    <dbReference type="NCBI Taxonomy" id="279058"/>
    <lineage>
        <taxon>Bacteria</taxon>
        <taxon>Pseudomonadati</taxon>
        <taxon>Pseudomonadota</taxon>
        <taxon>Betaproteobacteria</taxon>
        <taxon>Burkholderiales</taxon>
        <taxon>Oxalobacteraceae</taxon>
        <taxon>Collimonas</taxon>
    </lineage>
</organism>
<dbReference type="EMBL" id="CP009962">
    <property type="protein sequence ID" value="AIY39194.1"/>
    <property type="molecule type" value="Genomic_DNA"/>
</dbReference>
<dbReference type="SUPFAM" id="SSF46785">
    <property type="entry name" value="Winged helix' DNA-binding domain"/>
    <property type="match status" value="1"/>
</dbReference>
<evidence type="ECO:0000256" key="1">
    <source>
        <dbReference type="ARBA" id="ARBA00009437"/>
    </source>
</evidence>
<dbReference type="HOGENOM" id="CLU_039613_16_2_4"/>
<dbReference type="PANTHER" id="PTHR30537">
    <property type="entry name" value="HTH-TYPE TRANSCRIPTIONAL REGULATOR"/>
    <property type="match status" value="1"/>
</dbReference>
<evidence type="ECO:0000313" key="6">
    <source>
        <dbReference type="EMBL" id="AIY39194.1"/>
    </source>
</evidence>
<dbReference type="Gene3D" id="3.40.190.290">
    <property type="match status" value="1"/>
</dbReference>
<dbReference type="Proteomes" id="UP000030302">
    <property type="component" value="Chromosome"/>
</dbReference>
<dbReference type="PROSITE" id="PS50931">
    <property type="entry name" value="HTH_LYSR"/>
    <property type="match status" value="1"/>
</dbReference>
<dbReference type="InterPro" id="IPR005119">
    <property type="entry name" value="LysR_subst-bd"/>
</dbReference>
<evidence type="ECO:0000313" key="7">
    <source>
        <dbReference type="Proteomes" id="UP000030302"/>
    </source>
</evidence>
<dbReference type="CDD" id="cd08422">
    <property type="entry name" value="PBP2_CrgA_like"/>
    <property type="match status" value="1"/>
</dbReference>
<name>A0A0A1F680_9BURK</name>
<dbReference type="GO" id="GO:0006351">
    <property type="term" value="P:DNA-templated transcription"/>
    <property type="evidence" value="ECO:0007669"/>
    <property type="project" value="TreeGrafter"/>
</dbReference>
<evidence type="ECO:0000259" key="5">
    <source>
        <dbReference type="PROSITE" id="PS50931"/>
    </source>
</evidence>
<keyword evidence="7" id="KW-1185">Reference proteome</keyword>
<dbReference type="InterPro" id="IPR036390">
    <property type="entry name" value="WH_DNA-bd_sf"/>
</dbReference>
<dbReference type="Pfam" id="PF03466">
    <property type="entry name" value="LysR_substrate"/>
    <property type="match status" value="1"/>
</dbReference>
<dbReference type="GO" id="GO:0043565">
    <property type="term" value="F:sequence-specific DNA binding"/>
    <property type="evidence" value="ECO:0007669"/>
    <property type="project" value="TreeGrafter"/>
</dbReference>